<dbReference type="Proteomes" id="UP000037269">
    <property type="component" value="Unassembled WGS sequence"/>
</dbReference>
<dbReference type="AlphaFoldDB" id="A0A0D1Y1A2"/>
<evidence type="ECO:0000313" key="3">
    <source>
        <dbReference type="Proteomes" id="UP000037269"/>
    </source>
</evidence>
<dbReference type="RefSeq" id="WP_043063266.1">
    <property type="nucleotide sequence ID" value="NZ_BJOA01000092.1"/>
</dbReference>
<evidence type="ECO:0000313" key="2">
    <source>
        <dbReference type="EMBL" id="SDJ78536.1"/>
    </source>
</evidence>
<dbReference type="OrthoDB" id="2664780at2"/>
<dbReference type="InterPro" id="IPR010183">
    <property type="entry name" value="Phage_lambda_Bet"/>
</dbReference>
<sequence length="292" mass="33558">MAVPERNLSLVNQSSVPTLQFDETKLQVIKNTVAKGATNDEFQMFIHLCQRYSLDPFLKEIWFIKYGNSQDSPIIMTSRDGYLKIAQQNENFEGLKSFVVREGDIFEIDAQTDAVIHKFGAKRGKIIGAWAAAYHKTRRPAVCFVEFEEYKKNSDVWKKYPSAMIQKVAEVFVLKRQFGISGLVTQEEMSIPKEEMPHTKSYRVDDTPLQTEPEIMSQEEPPQMDDVARKRYFLDMMNRIKTSAIVAGYAEDKVGQEIRKAGELVLGKPEPKGWICADCQTILDYFDEQLKF</sequence>
<dbReference type="EMBL" id="FNED01000028">
    <property type="protein sequence ID" value="SDJ78536.1"/>
    <property type="molecule type" value="Genomic_DNA"/>
</dbReference>
<dbReference type="GO" id="GO:0003677">
    <property type="term" value="F:DNA binding"/>
    <property type="evidence" value="ECO:0007669"/>
    <property type="project" value="InterPro"/>
</dbReference>
<reference evidence="2 4" key="2">
    <citation type="submission" date="2016-10" db="EMBL/GenBank/DDBJ databases">
        <authorList>
            <person name="de Groot N.N."/>
        </authorList>
    </citation>
    <scope>NUCLEOTIDE SEQUENCE [LARGE SCALE GENOMIC DNA]</scope>
    <source>
        <strain evidence="2 4">DSM 2895</strain>
    </source>
</reference>
<name>A0A0D1Y1A2_ANEMI</name>
<dbReference type="Proteomes" id="UP000182836">
    <property type="component" value="Unassembled WGS sequence"/>
</dbReference>
<dbReference type="InterPro" id="IPR018330">
    <property type="entry name" value="RecT_fam"/>
</dbReference>
<dbReference type="Pfam" id="PF03837">
    <property type="entry name" value="RecT"/>
    <property type="match status" value="1"/>
</dbReference>
<dbReference type="GeneID" id="42309131"/>
<gene>
    <name evidence="1" type="ORF">AF333_28790</name>
    <name evidence="2" type="ORF">SAMN04487909_12876</name>
</gene>
<dbReference type="PATRIC" id="fig|47500.8.peg.5225"/>
<evidence type="ECO:0000313" key="4">
    <source>
        <dbReference type="Proteomes" id="UP000182836"/>
    </source>
</evidence>
<proteinExistence type="predicted"/>
<keyword evidence="3" id="KW-1185">Reference proteome</keyword>
<dbReference type="GO" id="GO:0006310">
    <property type="term" value="P:DNA recombination"/>
    <property type="evidence" value="ECO:0007669"/>
    <property type="project" value="InterPro"/>
</dbReference>
<dbReference type="EMBL" id="LGUG01000012">
    <property type="protein sequence ID" value="KON90484.1"/>
    <property type="molecule type" value="Genomic_DNA"/>
</dbReference>
<protein>
    <submittedName>
        <fullName evidence="2">RecT family protein</fullName>
    </submittedName>
</protein>
<dbReference type="NCBIfam" id="TIGR01913">
    <property type="entry name" value="bet_lambda"/>
    <property type="match status" value="1"/>
</dbReference>
<reference evidence="1 3" key="1">
    <citation type="submission" date="2015-07" db="EMBL/GenBank/DDBJ databases">
        <title>Fjat-14205 dsm 2895.</title>
        <authorList>
            <person name="Liu B."/>
            <person name="Wang J."/>
            <person name="Zhu Y."/>
            <person name="Liu G."/>
            <person name="Chen Q."/>
            <person name="Chen Z."/>
            <person name="Lan J."/>
            <person name="Che J."/>
            <person name="Ge C."/>
            <person name="Shi H."/>
            <person name="Pan Z."/>
            <person name="Liu X."/>
        </authorList>
    </citation>
    <scope>NUCLEOTIDE SEQUENCE [LARGE SCALE GENOMIC DNA]</scope>
    <source>
        <strain evidence="1 3">DSM 2895</strain>
    </source>
</reference>
<organism evidence="1 3">
    <name type="scientific">Aneurinibacillus migulanus</name>
    <name type="common">Bacillus migulanus</name>
    <dbReference type="NCBI Taxonomy" id="47500"/>
    <lineage>
        <taxon>Bacteria</taxon>
        <taxon>Bacillati</taxon>
        <taxon>Bacillota</taxon>
        <taxon>Bacilli</taxon>
        <taxon>Bacillales</taxon>
        <taxon>Paenibacillaceae</taxon>
        <taxon>Aneurinibacillus group</taxon>
        <taxon>Aneurinibacillus</taxon>
    </lineage>
</organism>
<accession>A0A0D1Y1A2</accession>
<evidence type="ECO:0000313" key="1">
    <source>
        <dbReference type="EMBL" id="KON90484.1"/>
    </source>
</evidence>
<dbReference type="STRING" id="47500.AF333_28790"/>